<gene>
    <name evidence="1" type="ORF">NPIL_562091</name>
</gene>
<sequence length="85" mass="9632">MGVTWAGRAVRTFLPIPYGVLRLRFARILSNLLMMTCDLAMTSEVHYHDQGQGAISLKIMIIKINNVDILNYEICCRSFLASSIR</sequence>
<protein>
    <submittedName>
        <fullName evidence="1">Uncharacterized protein</fullName>
    </submittedName>
</protein>
<evidence type="ECO:0000313" key="2">
    <source>
        <dbReference type="Proteomes" id="UP000887013"/>
    </source>
</evidence>
<keyword evidence="2" id="KW-1185">Reference proteome</keyword>
<reference evidence="1" key="1">
    <citation type="submission" date="2020-08" db="EMBL/GenBank/DDBJ databases">
        <title>Multicomponent nature underlies the extraordinary mechanical properties of spider dragline silk.</title>
        <authorList>
            <person name="Kono N."/>
            <person name="Nakamura H."/>
            <person name="Mori M."/>
            <person name="Yoshida Y."/>
            <person name="Ohtoshi R."/>
            <person name="Malay A.D."/>
            <person name="Moran D.A.P."/>
            <person name="Tomita M."/>
            <person name="Numata K."/>
            <person name="Arakawa K."/>
        </authorList>
    </citation>
    <scope>NUCLEOTIDE SEQUENCE</scope>
</reference>
<proteinExistence type="predicted"/>
<organism evidence="1 2">
    <name type="scientific">Nephila pilipes</name>
    <name type="common">Giant wood spider</name>
    <name type="synonym">Nephila maculata</name>
    <dbReference type="NCBI Taxonomy" id="299642"/>
    <lineage>
        <taxon>Eukaryota</taxon>
        <taxon>Metazoa</taxon>
        <taxon>Ecdysozoa</taxon>
        <taxon>Arthropoda</taxon>
        <taxon>Chelicerata</taxon>
        <taxon>Arachnida</taxon>
        <taxon>Araneae</taxon>
        <taxon>Araneomorphae</taxon>
        <taxon>Entelegynae</taxon>
        <taxon>Araneoidea</taxon>
        <taxon>Nephilidae</taxon>
        <taxon>Nephila</taxon>
    </lineage>
</organism>
<accession>A0A8X6TF76</accession>
<name>A0A8X6TF76_NEPPI</name>
<comment type="caution">
    <text evidence="1">The sequence shown here is derived from an EMBL/GenBank/DDBJ whole genome shotgun (WGS) entry which is preliminary data.</text>
</comment>
<dbReference type="Proteomes" id="UP000887013">
    <property type="component" value="Unassembled WGS sequence"/>
</dbReference>
<dbReference type="AlphaFoldDB" id="A0A8X6TF76"/>
<evidence type="ECO:0000313" key="1">
    <source>
        <dbReference type="EMBL" id="GFT01833.1"/>
    </source>
</evidence>
<dbReference type="EMBL" id="BMAW01055611">
    <property type="protein sequence ID" value="GFT01833.1"/>
    <property type="molecule type" value="Genomic_DNA"/>
</dbReference>